<organism evidence="2 3">
    <name type="scientific">Lentinus tigrinus ALCF2SS1-6</name>
    <dbReference type="NCBI Taxonomy" id="1328759"/>
    <lineage>
        <taxon>Eukaryota</taxon>
        <taxon>Fungi</taxon>
        <taxon>Dikarya</taxon>
        <taxon>Basidiomycota</taxon>
        <taxon>Agaricomycotina</taxon>
        <taxon>Agaricomycetes</taxon>
        <taxon>Polyporales</taxon>
        <taxon>Polyporaceae</taxon>
        <taxon>Lentinus</taxon>
    </lineage>
</organism>
<name>A0A5C2SEI1_9APHY</name>
<sequence length="196" mass="22673">MNVSFTKRDPINTTVIDDATGSMLFDVFTLPRWKGPVSTTTIRDAGGEIVAEYEHRLTGHDRVALRGTICRMSDWLPTRTWWLSDRILTTPDGQKYVWKSRWSNTFRLYPTDSKVPVVETHNATCRLFKPPRRGGMSIRPDLAPFLDVILLSFITFLPSSVMCMTSQHLSRDPRNSPSKVELRLLLQVFFQLRRWD</sequence>
<proteinExistence type="predicted"/>
<feature type="domain" description="DUF6593" evidence="1">
    <location>
        <begin position="9"/>
        <end position="155"/>
    </location>
</feature>
<evidence type="ECO:0000313" key="3">
    <source>
        <dbReference type="Proteomes" id="UP000313359"/>
    </source>
</evidence>
<reference evidence="2" key="1">
    <citation type="journal article" date="2018" name="Genome Biol. Evol.">
        <title>Genomics and development of Lentinus tigrinus, a white-rot wood-decaying mushroom with dimorphic fruiting bodies.</title>
        <authorList>
            <person name="Wu B."/>
            <person name="Xu Z."/>
            <person name="Knudson A."/>
            <person name="Carlson A."/>
            <person name="Chen N."/>
            <person name="Kovaka S."/>
            <person name="LaButti K."/>
            <person name="Lipzen A."/>
            <person name="Pennachio C."/>
            <person name="Riley R."/>
            <person name="Schakwitz W."/>
            <person name="Umezawa K."/>
            <person name="Ohm R.A."/>
            <person name="Grigoriev I.V."/>
            <person name="Nagy L.G."/>
            <person name="Gibbons J."/>
            <person name="Hibbett D."/>
        </authorList>
    </citation>
    <scope>NUCLEOTIDE SEQUENCE [LARGE SCALE GENOMIC DNA]</scope>
    <source>
        <strain evidence="2">ALCF2SS1-6</strain>
    </source>
</reference>
<protein>
    <recommendedName>
        <fullName evidence="1">DUF6593 domain-containing protein</fullName>
    </recommendedName>
</protein>
<accession>A0A5C2SEI1</accession>
<dbReference type="Pfam" id="PF20236">
    <property type="entry name" value="DUF6593"/>
    <property type="match status" value="1"/>
</dbReference>
<evidence type="ECO:0000259" key="1">
    <source>
        <dbReference type="Pfam" id="PF20236"/>
    </source>
</evidence>
<keyword evidence="3" id="KW-1185">Reference proteome</keyword>
<dbReference type="Proteomes" id="UP000313359">
    <property type="component" value="Unassembled WGS sequence"/>
</dbReference>
<dbReference type="AlphaFoldDB" id="A0A5C2SEI1"/>
<dbReference type="EMBL" id="ML122261">
    <property type="protein sequence ID" value="RPD61657.1"/>
    <property type="molecule type" value="Genomic_DNA"/>
</dbReference>
<gene>
    <name evidence="2" type="ORF">L227DRAFT_56788</name>
</gene>
<dbReference type="OrthoDB" id="3360976at2759"/>
<evidence type="ECO:0000313" key="2">
    <source>
        <dbReference type="EMBL" id="RPD61657.1"/>
    </source>
</evidence>
<dbReference type="InterPro" id="IPR046528">
    <property type="entry name" value="DUF6593"/>
</dbReference>